<evidence type="ECO:0000313" key="1">
    <source>
        <dbReference type="EMBL" id="MFB9106057.1"/>
    </source>
</evidence>
<dbReference type="EMBL" id="JBHMFA010000010">
    <property type="protein sequence ID" value="MFB9106057.1"/>
    <property type="molecule type" value="Genomic_DNA"/>
</dbReference>
<accession>A0ABV5H2D3</accession>
<name>A0ABV5H2D3_9FLAO</name>
<reference evidence="1 2" key="1">
    <citation type="submission" date="2024-09" db="EMBL/GenBank/DDBJ databases">
        <authorList>
            <person name="Sun Q."/>
            <person name="Mori K."/>
        </authorList>
    </citation>
    <scope>NUCLEOTIDE SEQUENCE [LARGE SCALE GENOMIC DNA]</scope>
    <source>
        <strain evidence="1 2">CECT 8300</strain>
    </source>
</reference>
<gene>
    <name evidence="1" type="ORF">ACFFU1_14215</name>
</gene>
<dbReference type="RefSeq" id="WP_290268525.1">
    <property type="nucleotide sequence ID" value="NZ_JAUFQP010000007.1"/>
</dbReference>
<proteinExistence type="predicted"/>
<keyword evidence="2" id="KW-1185">Reference proteome</keyword>
<sequence>MIDYIKIKLLNIDRKRLESLPYLEFKTEVSEKTGLLAAKKIAMYHYCKITIYDSGLILFTGSIHKLHNSLNEIKAPNYKTVRNYKGYNGNIFTLDNILEINKHLCLLFDCKPNKMIFQNIEFGINTTPDFCPQLFITGLLFNRGLPFEFKFKRRYAEVLHNNYRIKIYNKSEQYGISKHTLRIEIAHKKSIDFNTETGIKTFEDINKTTLNKALHFLLKRFERVVYYDKTINKSKLIKSIKKELNNYSDITYWLDTLKPNKRDKPKKKLKQIIIKHSENLHEQLRKDLIKKGVIINRKLKTPKRVIINHSYSELNTTPKHLKQKHISN</sequence>
<comment type="caution">
    <text evidence="1">The sequence shown here is derived from an EMBL/GenBank/DDBJ whole genome shotgun (WGS) entry which is preliminary data.</text>
</comment>
<dbReference type="Proteomes" id="UP001589590">
    <property type="component" value="Unassembled WGS sequence"/>
</dbReference>
<protein>
    <submittedName>
        <fullName evidence="1">Uncharacterized protein</fullName>
    </submittedName>
</protein>
<evidence type="ECO:0000313" key="2">
    <source>
        <dbReference type="Proteomes" id="UP001589590"/>
    </source>
</evidence>
<organism evidence="1 2">
    <name type="scientific">Algibacter miyuki</name>
    <dbReference type="NCBI Taxonomy" id="1306933"/>
    <lineage>
        <taxon>Bacteria</taxon>
        <taxon>Pseudomonadati</taxon>
        <taxon>Bacteroidota</taxon>
        <taxon>Flavobacteriia</taxon>
        <taxon>Flavobacteriales</taxon>
        <taxon>Flavobacteriaceae</taxon>
        <taxon>Algibacter</taxon>
    </lineage>
</organism>